<dbReference type="Pfam" id="PF04434">
    <property type="entry name" value="SWIM"/>
    <property type="match status" value="1"/>
</dbReference>
<dbReference type="PANTHER" id="PTHR38133:SF1">
    <property type="entry name" value="SLR1429 PROTEIN"/>
    <property type="match status" value="1"/>
</dbReference>
<evidence type="ECO:0000256" key="1">
    <source>
        <dbReference type="PROSITE-ProRule" id="PRU00325"/>
    </source>
</evidence>
<evidence type="ECO:0000313" key="3">
    <source>
        <dbReference type="EMBL" id="MXY34896.1"/>
    </source>
</evidence>
<name>A0A6B0Y6Z1_9RHOB</name>
<evidence type="ECO:0000259" key="2">
    <source>
        <dbReference type="PROSITE" id="PS50966"/>
    </source>
</evidence>
<keyword evidence="1" id="KW-0863">Zinc-finger</keyword>
<dbReference type="PROSITE" id="PS50966">
    <property type="entry name" value="ZF_SWIM"/>
    <property type="match status" value="1"/>
</dbReference>
<dbReference type="GO" id="GO:0008270">
    <property type="term" value="F:zinc ion binding"/>
    <property type="evidence" value="ECO:0007669"/>
    <property type="project" value="UniProtKB-KW"/>
</dbReference>
<feature type="domain" description="SWIM-type" evidence="2">
    <location>
        <begin position="116"/>
        <end position="151"/>
    </location>
</feature>
<dbReference type="AlphaFoldDB" id="A0A6B0Y6Z1"/>
<gene>
    <name evidence="3" type="ORF">F4Y60_12590</name>
</gene>
<dbReference type="InterPro" id="IPR007527">
    <property type="entry name" value="Znf_SWIM"/>
</dbReference>
<keyword evidence="1" id="KW-0479">Metal-binding</keyword>
<dbReference type="PANTHER" id="PTHR38133">
    <property type="entry name" value="SLR1429 PROTEIN"/>
    <property type="match status" value="1"/>
</dbReference>
<proteinExistence type="predicted"/>
<comment type="caution">
    <text evidence="3">The sequence shown here is derived from an EMBL/GenBank/DDBJ whole genome shotgun (WGS) entry which is preliminary data.</text>
</comment>
<keyword evidence="1" id="KW-0862">Zinc</keyword>
<protein>
    <recommendedName>
        <fullName evidence="2">SWIM-type domain-containing protein</fullName>
    </recommendedName>
</protein>
<reference evidence="3" key="1">
    <citation type="submission" date="2019-09" db="EMBL/GenBank/DDBJ databases">
        <title>Characterisation of the sponge microbiome using genome-centric metagenomics.</title>
        <authorList>
            <person name="Engelberts J.P."/>
            <person name="Robbins S.J."/>
            <person name="De Goeij J.M."/>
            <person name="Aranda M."/>
            <person name="Bell S.C."/>
            <person name="Webster N.S."/>
        </authorList>
    </citation>
    <scope>NUCLEOTIDE SEQUENCE</scope>
    <source>
        <strain evidence="3">SB0664_bin_43</strain>
    </source>
</reference>
<accession>A0A6B0Y6Z1</accession>
<organism evidence="3">
    <name type="scientific">Boseongicola sp. SB0664_bin_43</name>
    <dbReference type="NCBI Taxonomy" id="2604844"/>
    <lineage>
        <taxon>Bacteria</taxon>
        <taxon>Pseudomonadati</taxon>
        <taxon>Pseudomonadota</taxon>
        <taxon>Alphaproteobacteria</taxon>
        <taxon>Rhodobacterales</taxon>
        <taxon>Paracoccaceae</taxon>
        <taxon>Boseongicola</taxon>
    </lineage>
</organism>
<dbReference type="EMBL" id="VXRY01000518">
    <property type="protein sequence ID" value="MXY34896.1"/>
    <property type="molecule type" value="Genomic_DNA"/>
</dbReference>
<sequence length="278" mass="31044">MARMTRTWWGEIFLGVLAMSMDEGRLKRGRAYSGPSRLLKFSISKGVARATLRGNINHYFGIYEEPRYKVTVKLRQFTSAEWHGISEMISGNAACLSQLLMNEMPTAIENAFSDSGKSLLPRSRDDLISRCSCPDWASPCKHVAGVYYKIASLLDRDPMLLFELRGLEYSMLREKLASSPLGQALIDEQTEEEGCLNLPAHRYTQPRETPAAGIDVKSYWRGEQPLPSVDALSGSPPTPAVLAKKGGDLPAFWHLDRSFIGVMEDVCARVVQKNRNSL</sequence>